<comment type="caution">
    <text evidence="1">The sequence shown here is derived from an EMBL/GenBank/DDBJ whole genome shotgun (WGS) entry which is preliminary data.</text>
</comment>
<proteinExistence type="predicted"/>
<reference evidence="1 2" key="1">
    <citation type="submission" date="2019-11" db="EMBL/GenBank/DDBJ databases">
        <title>Genome sequences of 17 halophilic strains isolated from different environments.</title>
        <authorList>
            <person name="Furrow R.E."/>
        </authorList>
    </citation>
    <scope>NUCLEOTIDE SEQUENCE [LARGE SCALE GENOMIC DNA]</scope>
    <source>
        <strain evidence="1 2">22517_05_Cabo</strain>
    </source>
</reference>
<name>A0A6B1IBK2_9EURY</name>
<gene>
    <name evidence="1" type="ORF">GLW36_05790</name>
</gene>
<evidence type="ECO:0000313" key="1">
    <source>
        <dbReference type="EMBL" id="MYL16161.1"/>
    </source>
</evidence>
<evidence type="ECO:0000313" key="2">
    <source>
        <dbReference type="Proteomes" id="UP000460194"/>
    </source>
</evidence>
<accession>A0A6B1IBK2</accession>
<organism evidence="1 2">
    <name type="scientific">Halorubrum distributum</name>
    <dbReference type="NCBI Taxonomy" id="29283"/>
    <lineage>
        <taxon>Archaea</taxon>
        <taxon>Methanobacteriati</taxon>
        <taxon>Methanobacteriota</taxon>
        <taxon>Stenosarchaea group</taxon>
        <taxon>Halobacteria</taxon>
        <taxon>Halobacteriales</taxon>
        <taxon>Haloferacaceae</taxon>
        <taxon>Halorubrum</taxon>
        <taxon>Halorubrum distributum group</taxon>
    </lineage>
</organism>
<protein>
    <submittedName>
        <fullName evidence="1">Uncharacterized protein</fullName>
    </submittedName>
</protein>
<dbReference type="Proteomes" id="UP000460194">
    <property type="component" value="Unassembled WGS sequence"/>
</dbReference>
<sequence length="336" mass="38093">MERQSQRYRSTSLPYAYRNEGLNFELDGYSVDDGEPRKLDLKAGQTRIGIPPGDEEEWETVVLSGTVHLPESTVEAVFPAEERAEPPAKLYVTVQCHQTIYRNRVSIRDAPTSVGEYDVEIRLDREDFRDEVELRPYLVRTDSNDSDGPHASDPNVRVASGQIYTAVIDPVEEDGRAQIDGEEVSFSQSTHLPEGDKLYYLDLRNEARPKLWINADHPRITDVLQSDGSVGAEPRMRDVVLDQISYSVWQQLIVRAGTAVNDDGEVEHQWQQTVIEAFAREIYDVDGVEEAALALRRDVRDPGALPELMSRIDVELQDYLDPRSQLINLIEEGLQI</sequence>
<dbReference type="EMBL" id="WMEO01000006">
    <property type="protein sequence ID" value="MYL16161.1"/>
    <property type="molecule type" value="Genomic_DNA"/>
</dbReference>
<dbReference type="AlphaFoldDB" id="A0A6B1IBK2"/>
<dbReference type="RefSeq" id="WP_321169650.1">
    <property type="nucleotide sequence ID" value="NZ_WMEO01000006.1"/>
</dbReference>